<protein>
    <submittedName>
        <fullName evidence="1">Uncharacterized protein</fullName>
    </submittedName>
</protein>
<organism evidence="1">
    <name type="scientific">marine sediment metagenome</name>
    <dbReference type="NCBI Taxonomy" id="412755"/>
    <lineage>
        <taxon>unclassified sequences</taxon>
        <taxon>metagenomes</taxon>
        <taxon>ecological metagenomes</taxon>
    </lineage>
</organism>
<comment type="caution">
    <text evidence="1">The sequence shown here is derived from an EMBL/GenBank/DDBJ whole genome shotgun (WGS) entry which is preliminary data.</text>
</comment>
<sequence length="206" mass="23012">MLSCVYGRNMYGVWMSTLTVASPQQVDSVPCVERRKYSGKDRVLYATQTKEQQMIEVTIEHLEQGKWVPQDIKLDVDADMALSDETLDEEMYALPRKIAYYAEISAELHAVAARRKSRIEAVEADVAQDIRISHAASGIKITEPAIKEKIAISQSVASARNAHYAADAQYRKVDGFYRALREKASLSIALCYKQKAEISAMSSSLS</sequence>
<name>A0A0F9BDR5_9ZZZZ</name>
<evidence type="ECO:0000313" key="1">
    <source>
        <dbReference type="EMBL" id="KKL19825.1"/>
    </source>
</evidence>
<dbReference type="AlphaFoldDB" id="A0A0F9BDR5"/>
<reference evidence="1" key="1">
    <citation type="journal article" date="2015" name="Nature">
        <title>Complex archaea that bridge the gap between prokaryotes and eukaryotes.</title>
        <authorList>
            <person name="Spang A."/>
            <person name="Saw J.H."/>
            <person name="Jorgensen S.L."/>
            <person name="Zaremba-Niedzwiedzka K."/>
            <person name="Martijn J."/>
            <person name="Lind A.E."/>
            <person name="van Eijk R."/>
            <person name="Schleper C."/>
            <person name="Guy L."/>
            <person name="Ettema T.J."/>
        </authorList>
    </citation>
    <scope>NUCLEOTIDE SEQUENCE</scope>
</reference>
<proteinExistence type="predicted"/>
<accession>A0A0F9BDR5</accession>
<gene>
    <name evidence="1" type="ORF">LCGC14_2461590</name>
</gene>
<dbReference type="EMBL" id="LAZR01038339">
    <property type="protein sequence ID" value="KKL19825.1"/>
    <property type="molecule type" value="Genomic_DNA"/>
</dbReference>